<gene>
    <name evidence="1" type="ORF">UFOVP972_91</name>
</gene>
<reference evidence="1" key="1">
    <citation type="submission" date="2020-05" db="EMBL/GenBank/DDBJ databases">
        <authorList>
            <person name="Chiriac C."/>
            <person name="Salcher M."/>
            <person name="Ghai R."/>
            <person name="Kavagutti S V."/>
        </authorList>
    </citation>
    <scope>NUCLEOTIDE SEQUENCE</scope>
</reference>
<evidence type="ECO:0000313" key="1">
    <source>
        <dbReference type="EMBL" id="CAB4174924.1"/>
    </source>
</evidence>
<sequence>MEERIEKIIEKYYAHHVPKIKDVILLDESPELGITCIRWSEGDKKITVKSILQGDEIVITELK</sequence>
<name>A0A6J5Q5R3_9CAUD</name>
<dbReference type="EMBL" id="LR796923">
    <property type="protein sequence ID" value="CAB4174924.1"/>
    <property type="molecule type" value="Genomic_DNA"/>
</dbReference>
<organism evidence="1">
    <name type="scientific">uncultured Caudovirales phage</name>
    <dbReference type="NCBI Taxonomy" id="2100421"/>
    <lineage>
        <taxon>Viruses</taxon>
        <taxon>Duplodnaviria</taxon>
        <taxon>Heunggongvirae</taxon>
        <taxon>Uroviricota</taxon>
        <taxon>Caudoviricetes</taxon>
        <taxon>Peduoviridae</taxon>
        <taxon>Maltschvirus</taxon>
        <taxon>Maltschvirus maltsch</taxon>
    </lineage>
</organism>
<protein>
    <submittedName>
        <fullName evidence="1">Uncharacterized protein</fullName>
    </submittedName>
</protein>
<proteinExistence type="predicted"/>
<accession>A0A6J5Q5R3</accession>